<accession>A0ABT1AE78</accession>
<proteinExistence type="predicted"/>
<keyword evidence="2" id="KW-1185">Reference proteome</keyword>
<organism evidence="1 2">
    <name type="scientific">Ralstonia soli</name>
    <dbReference type="NCBI Taxonomy" id="2953896"/>
    <lineage>
        <taxon>Bacteria</taxon>
        <taxon>Pseudomonadati</taxon>
        <taxon>Pseudomonadota</taxon>
        <taxon>Betaproteobacteria</taxon>
        <taxon>Burkholderiales</taxon>
        <taxon>Burkholderiaceae</taxon>
        <taxon>Ralstonia</taxon>
    </lineage>
</organism>
<evidence type="ECO:0000313" key="1">
    <source>
        <dbReference type="EMBL" id="MCO5396646.1"/>
    </source>
</evidence>
<protein>
    <submittedName>
        <fullName evidence="1">Uncharacterized protein</fullName>
    </submittedName>
</protein>
<dbReference type="EMBL" id="JAMXHT010000001">
    <property type="protein sequence ID" value="MCO5396646.1"/>
    <property type="molecule type" value="Genomic_DNA"/>
</dbReference>
<dbReference type="Proteomes" id="UP001162811">
    <property type="component" value="Unassembled WGS sequence"/>
</dbReference>
<name>A0ABT1AE78_9RALS</name>
<dbReference type="RefSeq" id="WP_252676936.1">
    <property type="nucleotide sequence ID" value="NZ_JAMXHT010000001.1"/>
</dbReference>
<comment type="caution">
    <text evidence="1">The sequence shown here is derived from an EMBL/GenBank/DDBJ whole genome shotgun (WGS) entry which is preliminary data.</text>
</comment>
<reference evidence="1" key="1">
    <citation type="submission" date="2022-06" db="EMBL/GenBank/DDBJ databases">
        <authorList>
            <person name="Lu C.-H."/>
        </authorList>
    </citation>
    <scope>NUCLEOTIDE SEQUENCE</scope>
    <source>
        <strain evidence="1">21MJYT02-11</strain>
    </source>
</reference>
<evidence type="ECO:0000313" key="2">
    <source>
        <dbReference type="Proteomes" id="UP001162811"/>
    </source>
</evidence>
<gene>
    <name evidence="1" type="ORF">NG900_00365</name>
</gene>
<sequence length="85" mass="9534">MDHSLFFGIKIIHLSGKRAARELGEDPCKYATPNQAFLGCMRWHGGDAIIESRWRLHDVSVVLIAACERIWPRCGIPVAAFDGRV</sequence>
<reference evidence="1" key="2">
    <citation type="journal article" date="2023" name="Front. Microbiol.">
        <title>Ralstonia chuxiongensis sp. nov., Ralstonia mojiangensis sp. nov., and Ralstonia soli sp. nov., isolated from tobacco fields, are three novel species in the family Burkholderiaceae.</title>
        <authorList>
            <person name="Lu C.H."/>
            <person name="Zhang Y.Y."/>
            <person name="Jiang N."/>
            <person name="Chen W."/>
            <person name="Shao X."/>
            <person name="Zhao Z.M."/>
            <person name="Lu W.L."/>
            <person name="Hu X."/>
            <person name="Xi Y.X."/>
            <person name="Zou S.Y."/>
            <person name="Wei Q.J."/>
            <person name="Lin Z.L."/>
            <person name="Gong L."/>
            <person name="Gai X.T."/>
            <person name="Zhang L.Q."/>
            <person name="Li J.Y."/>
            <person name="Jin Y."/>
            <person name="Xia Z.Y."/>
        </authorList>
    </citation>
    <scope>NUCLEOTIDE SEQUENCE</scope>
    <source>
        <strain evidence="1">21MJYT02-11</strain>
    </source>
</reference>